<keyword evidence="1" id="KW-0238">DNA-binding</keyword>
<dbReference type="InterPro" id="IPR050807">
    <property type="entry name" value="TransReg_Diox_bact_type"/>
</dbReference>
<dbReference type="InterPro" id="IPR001387">
    <property type="entry name" value="Cro/C1-type_HTH"/>
</dbReference>
<dbReference type="GO" id="GO:0005829">
    <property type="term" value="C:cytosol"/>
    <property type="evidence" value="ECO:0007669"/>
    <property type="project" value="TreeGrafter"/>
</dbReference>
<dbReference type="Proteomes" id="UP000254293">
    <property type="component" value="Unassembled WGS sequence"/>
</dbReference>
<dbReference type="AlphaFoldDB" id="A0A377R3J8"/>
<dbReference type="InterPro" id="IPR010982">
    <property type="entry name" value="Lambda_DNA-bd_dom_sf"/>
</dbReference>
<dbReference type="PANTHER" id="PTHR46797">
    <property type="entry name" value="HTH-TYPE TRANSCRIPTIONAL REGULATOR"/>
    <property type="match status" value="1"/>
</dbReference>
<evidence type="ECO:0000259" key="2">
    <source>
        <dbReference type="PROSITE" id="PS50943"/>
    </source>
</evidence>
<dbReference type="GO" id="GO:0003700">
    <property type="term" value="F:DNA-binding transcription factor activity"/>
    <property type="evidence" value="ECO:0007669"/>
    <property type="project" value="TreeGrafter"/>
</dbReference>
<evidence type="ECO:0000256" key="1">
    <source>
        <dbReference type="ARBA" id="ARBA00023125"/>
    </source>
</evidence>
<evidence type="ECO:0000313" key="4">
    <source>
        <dbReference type="Proteomes" id="UP000254293"/>
    </source>
</evidence>
<dbReference type="CDD" id="cd00093">
    <property type="entry name" value="HTH_XRE"/>
    <property type="match status" value="1"/>
</dbReference>
<dbReference type="RefSeq" id="WP_115308456.1">
    <property type="nucleotide sequence ID" value="NZ_CP091516.1"/>
</dbReference>
<reference evidence="3 4" key="1">
    <citation type="submission" date="2018-06" db="EMBL/GenBank/DDBJ databases">
        <authorList>
            <consortium name="Pathogen Informatics"/>
            <person name="Doyle S."/>
        </authorList>
    </citation>
    <scope>NUCLEOTIDE SEQUENCE [LARGE SCALE GENOMIC DNA]</scope>
    <source>
        <strain evidence="3 4">NCTC13336</strain>
    </source>
</reference>
<dbReference type="Gene3D" id="1.10.260.40">
    <property type="entry name" value="lambda repressor-like DNA-binding domains"/>
    <property type="match status" value="1"/>
</dbReference>
<dbReference type="SMART" id="SM00530">
    <property type="entry name" value="HTH_XRE"/>
    <property type="match status" value="1"/>
</dbReference>
<dbReference type="PANTHER" id="PTHR46797:SF1">
    <property type="entry name" value="METHYLPHOSPHONATE SYNTHASE"/>
    <property type="match status" value="1"/>
</dbReference>
<feature type="domain" description="HTH cro/C1-type" evidence="2">
    <location>
        <begin position="7"/>
        <end position="61"/>
    </location>
</feature>
<sequence length="135" mass="15550">MKIYDKIRALREERQWSQEELAGRLGLSANGYAKIERGETRLNLPRLEQIAEIFDTDILNLIAQEDGRYNLSVNNIGDNISSDNYQNIYDSQIQMAAEIDKLQLTVKHQAEMLAQKDRELEALQEIIRLMGANRA</sequence>
<evidence type="ECO:0000313" key="3">
    <source>
        <dbReference type="EMBL" id="STR02542.1"/>
    </source>
</evidence>
<dbReference type="OrthoDB" id="8611903at2"/>
<dbReference type="EMBL" id="UGJJ01000002">
    <property type="protein sequence ID" value="STR02542.1"/>
    <property type="molecule type" value="Genomic_DNA"/>
</dbReference>
<dbReference type="Pfam" id="PF01381">
    <property type="entry name" value="HTH_3"/>
    <property type="match status" value="1"/>
</dbReference>
<dbReference type="PROSITE" id="PS50943">
    <property type="entry name" value="HTH_CROC1"/>
    <property type="match status" value="1"/>
</dbReference>
<gene>
    <name evidence="3" type="ORF">NCTC13336_01419</name>
</gene>
<protein>
    <submittedName>
        <fullName evidence="3">Anaerobic benzoate catabolism transcriptional regulator</fullName>
    </submittedName>
</protein>
<dbReference type="SUPFAM" id="SSF47413">
    <property type="entry name" value="lambda repressor-like DNA-binding domains"/>
    <property type="match status" value="1"/>
</dbReference>
<accession>A0A377R3J8</accession>
<name>A0A377R3J8_9NEIS</name>
<organism evidence="3 4">
    <name type="scientific">Kingella potus</name>
    <dbReference type="NCBI Taxonomy" id="265175"/>
    <lineage>
        <taxon>Bacteria</taxon>
        <taxon>Pseudomonadati</taxon>
        <taxon>Pseudomonadota</taxon>
        <taxon>Betaproteobacteria</taxon>
        <taxon>Neisseriales</taxon>
        <taxon>Neisseriaceae</taxon>
        <taxon>Kingella</taxon>
    </lineage>
</organism>
<keyword evidence="4" id="KW-1185">Reference proteome</keyword>
<dbReference type="GO" id="GO:0003677">
    <property type="term" value="F:DNA binding"/>
    <property type="evidence" value="ECO:0007669"/>
    <property type="project" value="UniProtKB-KW"/>
</dbReference>
<proteinExistence type="predicted"/>